<dbReference type="Pfam" id="PF09619">
    <property type="entry name" value="YscW"/>
    <property type="match status" value="1"/>
</dbReference>
<dbReference type="InterPro" id="IPR038670">
    <property type="entry name" value="HslJ-like_sf"/>
</dbReference>
<evidence type="ECO:0000313" key="3">
    <source>
        <dbReference type="Proteomes" id="UP000739180"/>
    </source>
</evidence>
<proteinExistence type="predicted"/>
<dbReference type="Gene3D" id="2.40.128.270">
    <property type="match status" value="1"/>
</dbReference>
<dbReference type="InterPro" id="IPR053147">
    <property type="entry name" value="Hsp_HslJ-like"/>
</dbReference>
<accession>A0ABY2XRT2</accession>
<feature type="domain" description="DUF306" evidence="1">
    <location>
        <begin position="292"/>
        <end position="398"/>
    </location>
</feature>
<reference evidence="2 3" key="1">
    <citation type="submission" date="2019-05" db="EMBL/GenBank/DDBJ databases">
        <title>Genome of Alcanivorax gelatiniphagus, an oil degrading marine bacteria.</title>
        <authorList>
            <person name="Kwon K.K."/>
        </authorList>
    </citation>
    <scope>NUCLEOTIDE SEQUENCE [LARGE SCALE GENOMIC DNA]</scope>
    <source>
        <strain evidence="2 3">MEBiC 08158</strain>
    </source>
</reference>
<sequence>MCAAPPTMCSNARSGFRSSCRWCVSPRLELVGPAGLCVPWPYGILETRCMRPFWLLVPFVFLLAACDDPAPPAAGPGESAELPAETPAAQVRDGLAGIWRPTGDSDLNALVLEDDGQLYLVNGGPRRGLRWEKTDQGDLALHYLDNGGLIVDQTLTATLDNPSLTLEGDSPFAGDYRRDATNIGTVEGRITLPEDAAIPESGVLVLTLRDLSGGDGAPLTQRLTRLALEGDLAQPFRLYFDQTRVAADRRYGLDARVLADGATLFAMPAPLRVLDGDQEPVTLPLSSASANADLANTYWKLLQVEGRAVPAPQGQNRQAHLVFHAQQGEVKGNTGCNSLSGRYQSEDRRLTLENLASTEMACTGDNVADDFMAVLSRVASFQVEGQRLNLYDGEGTLLAVLRAEYLY</sequence>
<organism evidence="2 3">
    <name type="scientific">Alloalcanivorax gelatiniphagus</name>
    <dbReference type="NCBI Taxonomy" id="1194167"/>
    <lineage>
        <taxon>Bacteria</taxon>
        <taxon>Pseudomonadati</taxon>
        <taxon>Pseudomonadota</taxon>
        <taxon>Gammaproteobacteria</taxon>
        <taxon>Oceanospirillales</taxon>
        <taxon>Alcanivoracaceae</taxon>
        <taxon>Alloalcanivorax</taxon>
    </lineage>
</organism>
<dbReference type="InterPro" id="IPR005184">
    <property type="entry name" value="DUF306_Meta_HslJ"/>
</dbReference>
<gene>
    <name evidence="2" type="ORF">FGS76_00355</name>
</gene>
<dbReference type="EMBL" id="VCQT01000001">
    <property type="protein sequence ID" value="TMW15252.1"/>
    <property type="molecule type" value="Genomic_DNA"/>
</dbReference>
<dbReference type="Proteomes" id="UP000739180">
    <property type="component" value="Unassembled WGS sequence"/>
</dbReference>
<dbReference type="Pfam" id="PF03724">
    <property type="entry name" value="META"/>
    <property type="match status" value="1"/>
</dbReference>
<comment type="caution">
    <text evidence="2">The sequence shown here is derived from an EMBL/GenBank/DDBJ whole genome shotgun (WGS) entry which is preliminary data.</text>
</comment>
<dbReference type="PANTHER" id="PTHR35535:SF2">
    <property type="entry name" value="DUF306 DOMAIN-CONTAINING PROTEIN"/>
    <property type="match status" value="1"/>
</dbReference>
<evidence type="ECO:0000259" key="1">
    <source>
        <dbReference type="Pfam" id="PF03724"/>
    </source>
</evidence>
<dbReference type="InterPro" id="IPR039366">
    <property type="entry name" value="Pilotin"/>
</dbReference>
<evidence type="ECO:0000313" key="2">
    <source>
        <dbReference type="EMBL" id="TMW15252.1"/>
    </source>
</evidence>
<dbReference type="PANTHER" id="PTHR35535">
    <property type="entry name" value="HEAT SHOCK PROTEIN HSLJ"/>
    <property type="match status" value="1"/>
</dbReference>
<protein>
    <submittedName>
        <fullName evidence="2">META domain-containing protein</fullName>
    </submittedName>
</protein>
<name>A0ABY2XRT2_9GAMM</name>
<keyword evidence="3" id="KW-1185">Reference proteome</keyword>